<feature type="region of interest" description="Disordered" evidence="1">
    <location>
        <begin position="74"/>
        <end position="109"/>
    </location>
</feature>
<evidence type="ECO:0000313" key="3">
    <source>
        <dbReference type="Proteomes" id="UP000487268"/>
    </source>
</evidence>
<comment type="caution">
    <text evidence="2">The sequence shown here is derived from an EMBL/GenBank/DDBJ whole genome shotgun (WGS) entry which is preliminary data.</text>
</comment>
<gene>
    <name evidence="2" type="ORF">ACRB68_23520</name>
</gene>
<sequence length="109" mass="11940">MEGKATETTRFAPLLEPLDLARRVITAAALPTQREYAEFPATGKGTHDVLVVKKNQPGPYAQVKYLPWRRSPVAARQHNRAMAARSTAPSRPRPSPPGSAFRTPPRPSA</sequence>
<accession>A0A7K0BT17</accession>
<dbReference type="Proteomes" id="UP000487268">
    <property type="component" value="Unassembled WGS sequence"/>
</dbReference>
<keyword evidence="3" id="KW-1185">Reference proteome</keyword>
<dbReference type="EMBL" id="WEGH01000001">
    <property type="protein sequence ID" value="MQY04301.1"/>
    <property type="molecule type" value="Genomic_DNA"/>
</dbReference>
<feature type="compositionally biased region" description="Low complexity" evidence="1">
    <location>
        <begin position="80"/>
        <end position="90"/>
    </location>
</feature>
<evidence type="ECO:0000256" key="1">
    <source>
        <dbReference type="SAM" id="MobiDB-lite"/>
    </source>
</evidence>
<name>A0A7K0BT17_9ACTN</name>
<protein>
    <submittedName>
        <fullName evidence="2">Uncharacterized protein</fullName>
    </submittedName>
</protein>
<dbReference type="AlphaFoldDB" id="A0A7K0BT17"/>
<organism evidence="2 3">
    <name type="scientific">Actinomadura macrotermitis</name>
    <dbReference type="NCBI Taxonomy" id="2585200"/>
    <lineage>
        <taxon>Bacteria</taxon>
        <taxon>Bacillati</taxon>
        <taxon>Actinomycetota</taxon>
        <taxon>Actinomycetes</taxon>
        <taxon>Streptosporangiales</taxon>
        <taxon>Thermomonosporaceae</taxon>
        <taxon>Actinomadura</taxon>
    </lineage>
</organism>
<evidence type="ECO:0000313" key="2">
    <source>
        <dbReference type="EMBL" id="MQY04301.1"/>
    </source>
</evidence>
<reference evidence="2 3" key="1">
    <citation type="submission" date="2019-10" db="EMBL/GenBank/DDBJ databases">
        <title>Actinomadura rubteroloni sp. nov. and Actinomadura macrotermitis sp. nov., isolated from the gut of fungus growing-termite Macrotermes natalensis.</title>
        <authorList>
            <person name="Benndorf R."/>
            <person name="Martin K."/>
            <person name="Kuefner M."/>
            <person name="De Beer W."/>
            <person name="Kaster A.-K."/>
            <person name="Vollmers J."/>
            <person name="Poulsen M."/>
            <person name="Beemelmanns C."/>
        </authorList>
    </citation>
    <scope>NUCLEOTIDE SEQUENCE [LARGE SCALE GENOMIC DNA]</scope>
    <source>
        <strain evidence="2 3">RB68</strain>
    </source>
</reference>
<proteinExistence type="predicted"/>